<dbReference type="EC" id="2.7.11.1" evidence="6"/>
<dbReference type="EMBL" id="CM007903">
    <property type="protein sequence ID" value="OTF99467.1"/>
    <property type="molecule type" value="Genomic_DNA"/>
</dbReference>
<dbReference type="Gramene" id="mRNA:HanXRQr2_Chr14g0662631">
    <property type="protein sequence ID" value="CDS:HanXRQr2_Chr14g0662631.1"/>
    <property type="gene ID" value="HanXRQr2_Chr14g0662631"/>
</dbReference>
<reference evidence="6 8" key="1">
    <citation type="journal article" date="2017" name="Nature">
        <title>The sunflower genome provides insights into oil metabolism, flowering and Asterid evolution.</title>
        <authorList>
            <person name="Badouin H."/>
            <person name="Gouzy J."/>
            <person name="Grassa C.J."/>
            <person name="Murat F."/>
            <person name="Staton S.E."/>
            <person name="Cottret L."/>
            <person name="Lelandais-Briere C."/>
            <person name="Owens G.L."/>
            <person name="Carrere S."/>
            <person name="Mayjonade B."/>
            <person name="Legrand L."/>
            <person name="Gill N."/>
            <person name="Kane N.C."/>
            <person name="Bowers J.E."/>
            <person name="Hubner S."/>
            <person name="Bellec A."/>
            <person name="Berard A."/>
            <person name="Berges H."/>
            <person name="Blanchet N."/>
            <person name="Boniface M.C."/>
            <person name="Brunel D."/>
            <person name="Catrice O."/>
            <person name="Chaidir N."/>
            <person name="Claudel C."/>
            <person name="Donnadieu C."/>
            <person name="Faraut T."/>
            <person name="Fievet G."/>
            <person name="Helmstetter N."/>
            <person name="King M."/>
            <person name="Knapp S.J."/>
            <person name="Lai Z."/>
            <person name="Le Paslier M.C."/>
            <person name="Lippi Y."/>
            <person name="Lorenzon L."/>
            <person name="Mandel J.R."/>
            <person name="Marage G."/>
            <person name="Marchand G."/>
            <person name="Marquand E."/>
            <person name="Bret-Mestries E."/>
            <person name="Morien E."/>
            <person name="Nambeesan S."/>
            <person name="Nguyen T."/>
            <person name="Pegot-Espagnet P."/>
            <person name="Pouilly N."/>
            <person name="Raftis F."/>
            <person name="Sallet E."/>
            <person name="Schiex T."/>
            <person name="Thomas J."/>
            <person name="Vandecasteele C."/>
            <person name="Vares D."/>
            <person name="Vear F."/>
            <person name="Vautrin S."/>
            <person name="Crespi M."/>
            <person name="Mangin B."/>
            <person name="Burke J.M."/>
            <person name="Salse J."/>
            <person name="Munos S."/>
            <person name="Vincourt P."/>
            <person name="Rieseberg L.H."/>
            <person name="Langlade N.B."/>
        </authorList>
    </citation>
    <scope>NUCLEOTIDE SEQUENCE [LARGE SCALE GENOMIC DNA]</scope>
    <source>
        <strain evidence="8">cv. SF193</strain>
        <tissue evidence="6">Leaves</tissue>
    </source>
</reference>
<keyword evidence="6" id="KW-0808">Transferase</keyword>
<evidence type="ECO:0000256" key="3">
    <source>
        <dbReference type="ARBA" id="ARBA00023180"/>
    </source>
</evidence>
<gene>
    <name evidence="7" type="ORF">HannXRQ_Chr14g0456971</name>
    <name evidence="6" type="ORF">HanXRQr2_Chr14g0662631</name>
</gene>
<dbReference type="GO" id="GO:0004674">
    <property type="term" value="F:protein serine/threonine kinase activity"/>
    <property type="evidence" value="ECO:0007669"/>
    <property type="project" value="UniProtKB-KW"/>
</dbReference>
<proteinExistence type="predicted"/>
<keyword evidence="3" id="KW-0325">Glycoprotein</keyword>
<evidence type="ECO:0000313" key="7">
    <source>
        <dbReference type="EMBL" id="OTF99467.1"/>
    </source>
</evidence>
<dbReference type="GO" id="GO:0030246">
    <property type="term" value="F:carbohydrate binding"/>
    <property type="evidence" value="ECO:0007669"/>
    <property type="project" value="UniProtKB-KW"/>
</dbReference>
<keyword evidence="8" id="KW-1185">Reference proteome</keyword>
<protein>
    <submittedName>
        <fullName evidence="6">Non-specific serine/threonine protein kinase</fullName>
        <ecNumber evidence="6">2.7.11.1</ecNumber>
    </submittedName>
    <submittedName>
        <fullName evidence="7">Putative EGF-like domain, S-locus glycoprotein domain, Bulb-type lectin domain protein</fullName>
    </submittedName>
</protein>
<dbReference type="PANTHER" id="PTHR32444">
    <property type="entry name" value="BULB-TYPE LECTIN DOMAIN-CONTAINING PROTEIN"/>
    <property type="match status" value="1"/>
</dbReference>
<reference evidence="6" key="3">
    <citation type="submission" date="2020-06" db="EMBL/GenBank/DDBJ databases">
        <title>Helianthus annuus Genome sequencing and assembly Release 2.</title>
        <authorList>
            <person name="Gouzy J."/>
            <person name="Langlade N."/>
            <person name="Munos S."/>
        </authorList>
    </citation>
    <scope>NUCLEOTIDE SEQUENCE</scope>
    <source>
        <tissue evidence="6">Leaves</tissue>
    </source>
</reference>
<evidence type="ECO:0000313" key="8">
    <source>
        <dbReference type="Proteomes" id="UP000215914"/>
    </source>
</evidence>
<dbReference type="InParanoid" id="A0A251SKW1"/>
<dbReference type="PANTHER" id="PTHR32444:SF241">
    <property type="entry name" value="NON-SPECIFIC SERINE_THREONINE PROTEIN KINASE"/>
    <property type="match status" value="1"/>
</dbReference>
<dbReference type="InterPro" id="IPR001480">
    <property type="entry name" value="Bulb-type_lectin_dom"/>
</dbReference>
<dbReference type="EMBL" id="MNCJ02000329">
    <property type="protein sequence ID" value="KAF5770720.1"/>
    <property type="molecule type" value="Genomic_DNA"/>
</dbReference>
<dbReference type="Proteomes" id="UP000215914">
    <property type="component" value="Chromosome 14"/>
</dbReference>
<keyword evidence="1" id="KW-0732">Signal</keyword>
<dbReference type="InterPro" id="IPR036426">
    <property type="entry name" value="Bulb-type_lectin_dom_sf"/>
</dbReference>
<dbReference type="InterPro" id="IPR000742">
    <property type="entry name" value="EGF"/>
</dbReference>
<dbReference type="SUPFAM" id="SSF51110">
    <property type="entry name" value="alpha-D-mannose-specific plant lectins"/>
    <property type="match status" value="1"/>
</dbReference>
<comment type="caution">
    <text evidence="4">Lacks conserved residue(s) required for the propagation of feature annotation.</text>
</comment>
<keyword evidence="6" id="KW-0723">Serine/threonine-protein kinase</keyword>
<evidence type="ECO:0000256" key="4">
    <source>
        <dbReference type="PROSITE-ProRule" id="PRU00076"/>
    </source>
</evidence>
<evidence type="ECO:0000256" key="1">
    <source>
        <dbReference type="ARBA" id="ARBA00022729"/>
    </source>
</evidence>
<feature type="domain" description="EGF-like" evidence="5">
    <location>
        <begin position="175"/>
        <end position="211"/>
    </location>
</feature>
<evidence type="ECO:0000313" key="6">
    <source>
        <dbReference type="EMBL" id="KAF5770720.1"/>
    </source>
</evidence>
<evidence type="ECO:0000256" key="2">
    <source>
        <dbReference type="ARBA" id="ARBA00023157"/>
    </source>
</evidence>
<accession>A0A251SKW1</accession>
<keyword evidence="7" id="KW-0430">Lectin</keyword>
<keyword evidence="4" id="KW-0245">EGF-like domain</keyword>
<keyword evidence="2" id="KW-1015">Disulfide bond</keyword>
<dbReference type="Pfam" id="PF01453">
    <property type="entry name" value="B_lectin"/>
    <property type="match status" value="1"/>
</dbReference>
<dbReference type="Pfam" id="PF00954">
    <property type="entry name" value="S_locus_glycop"/>
    <property type="match status" value="1"/>
</dbReference>
<evidence type="ECO:0000259" key="5">
    <source>
        <dbReference type="PROSITE" id="PS50026"/>
    </source>
</evidence>
<name>A0A251SKW1_HELAN</name>
<dbReference type="AlphaFoldDB" id="A0A251SKW1"/>
<reference evidence="7" key="2">
    <citation type="submission" date="2017-02" db="EMBL/GenBank/DDBJ databases">
        <title>Sunflower complete genome.</title>
        <authorList>
            <person name="Langlade N."/>
            <person name="Munos S."/>
        </authorList>
    </citation>
    <scope>NUCLEOTIDE SEQUENCE [LARGE SCALE GENOMIC DNA]</scope>
    <source>
        <tissue evidence="7">Leaves</tissue>
    </source>
</reference>
<organism evidence="7 8">
    <name type="scientific">Helianthus annuus</name>
    <name type="common">Common sunflower</name>
    <dbReference type="NCBI Taxonomy" id="4232"/>
    <lineage>
        <taxon>Eukaryota</taxon>
        <taxon>Viridiplantae</taxon>
        <taxon>Streptophyta</taxon>
        <taxon>Embryophyta</taxon>
        <taxon>Tracheophyta</taxon>
        <taxon>Spermatophyta</taxon>
        <taxon>Magnoliopsida</taxon>
        <taxon>eudicotyledons</taxon>
        <taxon>Gunneridae</taxon>
        <taxon>Pentapetalae</taxon>
        <taxon>asterids</taxon>
        <taxon>campanulids</taxon>
        <taxon>Asterales</taxon>
        <taxon>Asteraceae</taxon>
        <taxon>Asteroideae</taxon>
        <taxon>Heliantheae alliance</taxon>
        <taxon>Heliantheae</taxon>
        <taxon>Helianthus</taxon>
    </lineage>
</organism>
<dbReference type="InterPro" id="IPR000858">
    <property type="entry name" value="S_locus_glycoprot_dom"/>
</dbReference>
<sequence length="316" mass="36260">MRNMDRRAALMKDCAAFLGPYPFNNITGDIIWQSFDHPGNTWLPGMKIGVDLVTGIQRNLTSWKDSHDPLPGSYTVSMDINGYPQLYINNMNGEKSLQQRVGSANGLGFTGMHGLMQINFSEFKFVYEKKKEMYIMFNLLNSLYFTKMILNYEGQFRQLVWITSNQSSERCMASFEDECKSYNLCGTYGNCNISTYPVCTCLEGFEPKVPEEWSVNNWSNGCKHKIPMNSETGHKFSKLSNAKFPDSRNVWYNSTMSRVSFNKGRGKKGDVNRRKPCSRDFFKDGRGGERREKGTIFVVSLSSQIGEIRREYPVNY</sequence>
<dbReference type="PROSITE" id="PS50026">
    <property type="entry name" value="EGF_3"/>
    <property type="match status" value="1"/>
</dbReference>
<keyword evidence="6" id="KW-0418">Kinase</keyword>
<dbReference type="GO" id="GO:0048544">
    <property type="term" value="P:recognition of pollen"/>
    <property type="evidence" value="ECO:0007669"/>
    <property type="project" value="InterPro"/>
</dbReference>